<dbReference type="NCBIfam" id="TIGR02906">
    <property type="entry name" value="spore_CotS"/>
    <property type="match status" value="1"/>
</dbReference>
<dbReference type="EMBL" id="JACSRA010000001">
    <property type="protein sequence ID" value="MBD7909774.1"/>
    <property type="molecule type" value="Genomic_DNA"/>
</dbReference>
<dbReference type="Pfam" id="PF01636">
    <property type="entry name" value="APH"/>
    <property type="match status" value="1"/>
</dbReference>
<dbReference type="PANTHER" id="PTHR39179:SF1">
    <property type="entry name" value="SPORE COAT PROTEIN I"/>
    <property type="match status" value="1"/>
</dbReference>
<comment type="caution">
    <text evidence="2">The sequence shown here is derived from an EMBL/GenBank/DDBJ whole genome shotgun (WGS) entry which is preliminary data.</text>
</comment>
<dbReference type="InterPro" id="IPR002575">
    <property type="entry name" value="Aminoglycoside_PTrfase"/>
</dbReference>
<accession>A0ABR8PNX4</accession>
<dbReference type="InterPro" id="IPR011009">
    <property type="entry name" value="Kinase-like_dom_sf"/>
</dbReference>
<dbReference type="Gene3D" id="3.30.200.20">
    <property type="entry name" value="Phosphorylase Kinase, domain 1"/>
    <property type="match status" value="1"/>
</dbReference>
<evidence type="ECO:0000259" key="1">
    <source>
        <dbReference type="Pfam" id="PF01636"/>
    </source>
</evidence>
<dbReference type="SUPFAM" id="SSF56112">
    <property type="entry name" value="Protein kinase-like (PK-like)"/>
    <property type="match status" value="1"/>
</dbReference>
<evidence type="ECO:0000313" key="2">
    <source>
        <dbReference type="EMBL" id="MBD7909774.1"/>
    </source>
</evidence>
<dbReference type="PANTHER" id="PTHR39179">
    <property type="entry name" value="SPORE COAT PROTEIN I"/>
    <property type="match status" value="1"/>
</dbReference>
<reference evidence="2 3" key="1">
    <citation type="submission" date="2020-08" db="EMBL/GenBank/DDBJ databases">
        <title>A Genomic Blueprint of the Chicken Gut Microbiome.</title>
        <authorList>
            <person name="Gilroy R."/>
            <person name="Ravi A."/>
            <person name="Getino M."/>
            <person name="Pursley I."/>
            <person name="Horton D.L."/>
            <person name="Alikhan N.-F."/>
            <person name="Baker D."/>
            <person name="Gharbi K."/>
            <person name="Hall N."/>
            <person name="Watson M."/>
            <person name="Adriaenssens E.M."/>
            <person name="Foster-Nyarko E."/>
            <person name="Jarju S."/>
            <person name="Secka A."/>
            <person name="Antonio M."/>
            <person name="Oren A."/>
            <person name="Chaudhuri R."/>
            <person name="La Ragione R.M."/>
            <person name="Hildebrand F."/>
            <person name="Pallen M.J."/>
        </authorList>
    </citation>
    <scope>NUCLEOTIDE SEQUENCE [LARGE SCALE GENOMIC DNA]</scope>
    <source>
        <strain evidence="2 3">Sa3CVN1</strain>
    </source>
</reference>
<name>A0ABR8PNX4_9CLOT</name>
<dbReference type="Gene3D" id="3.90.1200.10">
    <property type="match status" value="1"/>
</dbReference>
<dbReference type="InterPro" id="IPR014255">
    <property type="entry name" value="Spore_coat_CotS"/>
</dbReference>
<proteinExistence type="predicted"/>
<keyword evidence="2" id="KW-0167">Capsid protein</keyword>
<dbReference type="InterPro" id="IPR047175">
    <property type="entry name" value="CotS-like"/>
</dbReference>
<keyword evidence="3" id="KW-1185">Reference proteome</keyword>
<dbReference type="Proteomes" id="UP000627781">
    <property type="component" value="Unassembled WGS sequence"/>
</dbReference>
<protein>
    <submittedName>
        <fullName evidence="2">CotS family spore coat protein</fullName>
    </submittedName>
</protein>
<dbReference type="RefSeq" id="WP_191767428.1">
    <property type="nucleotide sequence ID" value="NZ_JACSRA010000001.1"/>
</dbReference>
<organism evidence="2 3">
    <name type="scientific">Clostridium cibarium</name>
    <dbReference type="NCBI Taxonomy" id="2762247"/>
    <lineage>
        <taxon>Bacteria</taxon>
        <taxon>Bacillati</taxon>
        <taxon>Bacillota</taxon>
        <taxon>Clostridia</taxon>
        <taxon>Eubacteriales</taxon>
        <taxon>Clostridiaceae</taxon>
        <taxon>Clostridium</taxon>
    </lineage>
</organism>
<keyword evidence="2" id="KW-0946">Virion</keyword>
<sequence>MSSIVCNPDKSVFYEENILKNILPYFNIFEANVSMVKFKDTDKQRAVYRIDFNSHSYCLKKVYFPEEELLYVYSSLEWLYRNDLNVPKLLPSSNNGRFVEYNDMLFILTPWIEGIKCNFDKFNDVISSSIELAKLHKCSQNFTPIYGSIIRTGFDNIYISNSKHFEQLLQISNLAFKIQDSFSKKFIDDFDVNLELCKISLELSSNINSKDLSISLCHGDYVNKNIIFSSDKKLWIIDFDKCRLDYCAHDLSYFMRRLLKRENTNWNIDIAMSILKAYNTYKPLTKSDIKYIISYIAFPQKYWKISRDYYKNINKCSKTSFQTLINKASARNENQLNFINYITNRLSKNNWTLGN</sequence>
<feature type="domain" description="Aminoglycoside phosphotransferase" evidence="1">
    <location>
        <begin position="47"/>
        <end position="266"/>
    </location>
</feature>
<gene>
    <name evidence="2" type="ORF">H9661_00265</name>
</gene>
<evidence type="ECO:0000313" key="3">
    <source>
        <dbReference type="Proteomes" id="UP000627781"/>
    </source>
</evidence>